<evidence type="ECO:0000259" key="7">
    <source>
        <dbReference type="SMART" id="SM00244"/>
    </source>
</evidence>
<dbReference type="CDD" id="cd03405">
    <property type="entry name" value="SPFH_HflC"/>
    <property type="match status" value="1"/>
</dbReference>
<evidence type="ECO:0000256" key="1">
    <source>
        <dbReference type="ARBA" id="ARBA00004167"/>
    </source>
</evidence>
<dbReference type="InterPro" id="IPR036013">
    <property type="entry name" value="Band_7/SPFH_dom_sf"/>
</dbReference>
<dbReference type="RefSeq" id="WP_210682469.1">
    <property type="nucleotide sequence ID" value="NZ_JAGMWN010000005.1"/>
</dbReference>
<comment type="subcellular location">
    <subcellularLocation>
        <location evidence="1">Membrane</location>
        <topology evidence="1">Single-pass membrane protein</topology>
    </subcellularLocation>
</comment>
<evidence type="ECO:0000256" key="2">
    <source>
        <dbReference type="ARBA" id="ARBA00007862"/>
    </source>
</evidence>
<dbReference type="InterPro" id="IPR010200">
    <property type="entry name" value="HflC"/>
</dbReference>
<dbReference type="SMART" id="SM00244">
    <property type="entry name" value="PHB"/>
    <property type="match status" value="1"/>
</dbReference>
<evidence type="ECO:0000313" key="9">
    <source>
        <dbReference type="Proteomes" id="UP000672602"/>
    </source>
</evidence>
<dbReference type="GO" id="GO:0006508">
    <property type="term" value="P:proteolysis"/>
    <property type="evidence" value="ECO:0007669"/>
    <property type="project" value="UniProtKB-KW"/>
</dbReference>
<dbReference type="GO" id="GO:0008233">
    <property type="term" value="F:peptidase activity"/>
    <property type="evidence" value="ECO:0007669"/>
    <property type="project" value="UniProtKB-KW"/>
</dbReference>
<protein>
    <recommendedName>
        <fullName evidence="6">Protein HflC</fullName>
    </recommendedName>
</protein>
<dbReference type="Gene3D" id="3.30.479.30">
    <property type="entry name" value="Band 7 domain"/>
    <property type="match status" value="1"/>
</dbReference>
<reference evidence="8" key="1">
    <citation type="submission" date="2021-04" db="EMBL/GenBank/DDBJ databases">
        <authorList>
            <person name="Zhang D.-C."/>
        </authorList>
    </citation>
    <scope>NUCLEOTIDE SEQUENCE</scope>
    <source>
        <strain evidence="8">CGMCC 1.15697</strain>
    </source>
</reference>
<evidence type="ECO:0000256" key="6">
    <source>
        <dbReference type="PIRNR" id="PIRNR005651"/>
    </source>
</evidence>
<comment type="caution">
    <text evidence="8">The sequence shown here is derived from an EMBL/GenBank/DDBJ whole genome shotgun (WGS) entry which is preliminary data.</text>
</comment>
<organism evidence="8 9">
    <name type="scientific">Marivibrio halodurans</name>
    <dbReference type="NCBI Taxonomy" id="2039722"/>
    <lineage>
        <taxon>Bacteria</taxon>
        <taxon>Pseudomonadati</taxon>
        <taxon>Pseudomonadota</taxon>
        <taxon>Alphaproteobacteria</taxon>
        <taxon>Rhodospirillales</taxon>
        <taxon>Rhodospirillaceae</taxon>
        <taxon>Marivibrio</taxon>
    </lineage>
</organism>
<evidence type="ECO:0000313" key="8">
    <source>
        <dbReference type="EMBL" id="MBP5857899.1"/>
    </source>
</evidence>
<keyword evidence="8" id="KW-0645">Protease</keyword>
<sequence>MNRTVIIIGGIVAVLLIVLSSAAFTVRETQQVLIRQFGEVQRIVGDPGLHFKIPFIQNATYFDKRVLDFDAEREEIPTLDQKQLVVDAFARYRIVDPLKFYQAVGNEQGYRAQLSQILSNALRSQVGSITLSTVLTEKRANLMERIADVVDEESRNLGVEVIDVRIKRVDLPEENSQAIFRRMQTQREQEARRIRAEGDKEARRIRADADKQQRVIVSEARREAEVLRGEGDAEAQNLYNKAFTQDVAFFDFWRSMQAMQKGLSPETTTLVGPPDSDFFRFFQSQEPAGGATVTGPSE</sequence>
<dbReference type="SUPFAM" id="SSF117892">
    <property type="entry name" value="Band 7/SPFH domain"/>
    <property type="match status" value="1"/>
</dbReference>
<evidence type="ECO:0000256" key="4">
    <source>
        <dbReference type="ARBA" id="ARBA00022989"/>
    </source>
</evidence>
<dbReference type="PIRSF" id="PIRSF005651">
    <property type="entry name" value="HflC"/>
    <property type="match status" value="1"/>
</dbReference>
<gene>
    <name evidence="8" type="ORF">KAJ83_12845</name>
</gene>
<dbReference type="PANTHER" id="PTHR42911:SF1">
    <property type="entry name" value="MODULATOR OF FTSH PROTEASE HFLC"/>
    <property type="match status" value="1"/>
</dbReference>
<feature type="domain" description="Band 7" evidence="7">
    <location>
        <begin position="21"/>
        <end position="183"/>
    </location>
</feature>
<name>A0A8J7V4P2_9PROT</name>
<dbReference type="PRINTS" id="PR00721">
    <property type="entry name" value="STOMATIN"/>
</dbReference>
<keyword evidence="5" id="KW-0472">Membrane</keyword>
<evidence type="ECO:0000256" key="3">
    <source>
        <dbReference type="ARBA" id="ARBA00022692"/>
    </source>
</evidence>
<dbReference type="PANTHER" id="PTHR42911">
    <property type="entry name" value="MODULATOR OF FTSH PROTEASE HFLC"/>
    <property type="match status" value="1"/>
</dbReference>
<keyword evidence="3" id="KW-0812">Transmembrane</keyword>
<dbReference type="InterPro" id="IPR001107">
    <property type="entry name" value="Band_7"/>
</dbReference>
<dbReference type="AlphaFoldDB" id="A0A8J7V4P2"/>
<accession>A0A8J7V4P2</accession>
<keyword evidence="8" id="KW-0378">Hydrolase</keyword>
<dbReference type="Proteomes" id="UP000672602">
    <property type="component" value="Unassembled WGS sequence"/>
</dbReference>
<dbReference type="Pfam" id="PF01145">
    <property type="entry name" value="Band_7"/>
    <property type="match status" value="1"/>
</dbReference>
<comment type="similarity">
    <text evidence="2 6">Belongs to the band 7/mec-2 family. HflC subfamily.</text>
</comment>
<dbReference type="GO" id="GO:0016020">
    <property type="term" value="C:membrane"/>
    <property type="evidence" value="ECO:0007669"/>
    <property type="project" value="UniProtKB-SubCell"/>
</dbReference>
<keyword evidence="9" id="KW-1185">Reference proteome</keyword>
<dbReference type="InterPro" id="IPR001972">
    <property type="entry name" value="Stomatin_HflK_fam"/>
</dbReference>
<proteinExistence type="inferred from homology"/>
<dbReference type="EMBL" id="JAGMWN010000005">
    <property type="protein sequence ID" value="MBP5857899.1"/>
    <property type="molecule type" value="Genomic_DNA"/>
</dbReference>
<evidence type="ECO:0000256" key="5">
    <source>
        <dbReference type="ARBA" id="ARBA00023136"/>
    </source>
</evidence>
<comment type="function">
    <text evidence="6">HflC and HflK could regulate a protease.</text>
</comment>
<keyword evidence="4" id="KW-1133">Transmembrane helix</keyword>